<dbReference type="PROSITE" id="PS01129">
    <property type="entry name" value="PSI_RLU"/>
    <property type="match status" value="1"/>
</dbReference>
<gene>
    <name evidence="5" type="ORF">U27_05674</name>
</gene>
<dbReference type="GO" id="GO:0140098">
    <property type="term" value="F:catalytic activity, acting on RNA"/>
    <property type="evidence" value="ECO:0007669"/>
    <property type="project" value="UniProtKB-ARBA"/>
</dbReference>
<organism evidence="5">
    <name type="scientific">Vecturithrix granuli</name>
    <dbReference type="NCBI Taxonomy" id="1499967"/>
    <lineage>
        <taxon>Bacteria</taxon>
        <taxon>Candidatus Moduliflexota</taxon>
        <taxon>Candidatus Vecturitrichia</taxon>
        <taxon>Candidatus Vecturitrichales</taxon>
        <taxon>Candidatus Vecturitrichaceae</taxon>
        <taxon>Candidatus Vecturithrix</taxon>
    </lineage>
</organism>
<evidence type="ECO:0000256" key="2">
    <source>
        <dbReference type="PIRSR" id="PIRSR606225-1"/>
    </source>
</evidence>
<comment type="function">
    <text evidence="3">Responsible for synthesis of pseudouridine from uracil.</text>
</comment>
<evidence type="ECO:0000256" key="3">
    <source>
        <dbReference type="RuleBase" id="RU362028"/>
    </source>
</evidence>
<dbReference type="InterPro" id="IPR006145">
    <property type="entry name" value="PsdUridine_synth_RsuA/RluA"/>
</dbReference>
<dbReference type="InterPro" id="IPR006224">
    <property type="entry name" value="PsdUridine_synth_RluA-like_CS"/>
</dbReference>
<comment type="similarity">
    <text evidence="1 3">Belongs to the pseudouridine synthase RluA family.</text>
</comment>
<evidence type="ECO:0000256" key="1">
    <source>
        <dbReference type="ARBA" id="ARBA00010876"/>
    </source>
</evidence>
<dbReference type="PANTHER" id="PTHR21600">
    <property type="entry name" value="MITOCHONDRIAL RNA PSEUDOURIDINE SYNTHASE"/>
    <property type="match status" value="1"/>
</dbReference>
<dbReference type="GO" id="GO:0003723">
    <property type="term" value="F:RNA binding"/>
    <property type="evidence" value="ECO:0007669"/>
    <property type="project" value="InterPro"/>
</dbReference>
<dbReference type="EC" id="5.4.99.-" evidence="3"/>
<dbReference type="InterPro" id="IPR006225">
    <property type="entry name" value="PsdUridine_synth_RluC/D"/>
</dbReference>
<dbReference type="Proteomes" id="UP000030661">
    <property type="component" value="Unassembled WGS sequence"/>
</dbReference>
<dbReference type="STRING" id="1499967.U27_05674"/>
<dbReference type="GO" id="GO:0000455">
    <property type="term" value="P:enzyme-directed rRNA pseudouridine synthesis"/>
    <property type="evidence" value="ECO:0007669"/>
    <property type="project" value="TreeGrafter"/>
</dbReference>
<dbReference type="eggNOG" id="COG0564">
    <property type="taxonomic scope" value="Bacteria"/>
</dbReference>
<keyword evidence="3" id="KW-0413">Isomerase</keyword>
<dbReference type="HOGENOM" id="CLU_016902_11_3_0"/>
<keyword evidence="6" id="KW-1185">Reference proteome</keyword>
<dbReference type="CDD" id="cd02869">
    <property type="entry name" value="PseudoU_synth_RluA_like"/>
    <property type="match status" value="1"/>
</dbReference>
<proteinExistence type="inferred from homology"/>
<feature type="active site" evidence="2">
    <location>
        <position position="52"/>
    </location>
</feature>
<dbReference type="NCBIfam" id="TIGR00005">
    <property type="entry name" value="rluA_subfam"/>
    <property type="match status" value="1"/>
</dbReference>
<dbReference type="SUPFAM" id="SSF55120">
    <property type="entry name" value="Pseudouridine synthase"/>
    <property type="match status" value="1"/>
</dbReference>
<protein>
    <recommendedName>
        <fullName evidence="3">Pseudouridine synthase</fullName>
        <ecNumber evidence="3">5.4.99.-</ecNumber>
    </recommendedName>
</protein>
<dbReference type="Gene3D" id="3.30.2350.10">
    <property type="entry name" value="Pseudouridine synthase"/>
    <property type="match status" value="1"/>
</dbReference>
<dbReference type="InterPro" id="IPR020103">
    <property type="entry name" value="PsdUridine_synth_cat_dom_sf"/>
</dbReference>
<feature type="domain" description="Pseudouridine synthase RsuA/RluA-like" evidence="4">
    <location>
        <begin position="11"/>
        <end position="153"/>
    </location>
</feature>
<reference evidence="5" key="1">
    <citation type="journal article" date="2015" name="PeerJ">
        <title>First genomic representation of candidate bacterial phylum KSB3 points to enhanced environmental sensing as a trigger of wastewater bulking.</title>
        <authorList>
            <person name="Sekiguchi Y."/>
            <person name="Ohashi A."/>
            <person name="Parks D.H."/>
            <person name="Yamauchi T."/>
            <person name="Tyson G.W."/>
            <person name="Hugenholtz P."/>
        </authorList>
    </citation>
    <scope>NUCLEOTIDE SEQUENCE [LARGE SCALE GENOMIC DNA]</scope>
</reference>
<name>A0A081C294_VECG1</name>
<evidence type="ECO:0000313" key="6">
    <source>
        <dbReference type="Proteomes" id="UP000030661"/>
    </source>
</evidence>
<dbReference type="InterPro" id="IPR050188">
    <property type="entry name" value="RluA_PseudoU_synthase"/>
</dbReference>
<comment type="catalytic activity">
    <reaction evidence="3">
        <text>a uridine in RNA = a pseudouridine in RNA</text>
        <dbReference type="Rhea" id="RHEA:48348"/>
        <dbReference type="Rhea" id="RHEA-COMP:12068"/>
        <dbReference type="Rhea" id="RHEA-COMP:12069"/>
        <dbReference type="ChEBI" id="CHEBI:65314"/>
        <dbReference type="ChEBI" id="CHEBI:65315"/>
    </reaction>
</comment>
<dbReference type="AlphaFoldDB" id="A0A081C294"/>
<dbReference type="EMBL" id="DF820468">
    <property type="protein sequence ID" value="GAK58699.1"/>
    <property type="molecule type" value="Genomic_DNA"/>
</dbReference>
<dbReference type="GO" id="GO:0009982">
    <property type="term" value="F:pseudouridine synthase activity"/>
    <property type="evidence" value="ECO:0007669"/>
    <property type="project" value="InterPro"/>
</dbReference>
<sequence length="214" mass="24367">MISILFENEELLVVDKPEGIATIPERQKEKDCLLGLVSASVNHKLYVVHRLDKEVSGVLVFAKHAAAHKALNEQFNQRTIHKTYMAVAHGVIERSSHKIDVPIRQFGSGRMGIDHKQGKPCITEFSVTRRFEAYTLVKVHPLSGRRHQIRVHFYSIGHPLVGDLRYGEKAIQSQFPRLLLHAHQLTCRLLSGEEMTFTSPLPVSFRQVMETMIQ</sequence>
<evidence type="ECO:0000313" key="5">
    <source>
        <dbReference type="EMBL" id="GAK58699.1"/>
    </source>
</evidence>
<dbReference type="PANTHER" id="PTHR21600:SF87">
    <property type="entry name" value="RNA PSEUDOURIDYLATE SYNTHASE DOMAIN-CONTAINING PROTEIN 1"/>
    <property type="match status" value="1"/>
</dbReference>
<evidence type="ECO:0000259" key="4">
    <source>
        <dbReference type="Pfam" id="PF00849"/>
    </source>
</evidence>
<accession>A0A081C294</accession>
<dbReference type="Pfam" id="PF00849">
    <property type="entry name" value="PseudoU_synth_2"/>
    <property type="match status" value="1"/>
</dbReference>